<dbReference type="InterPro" id="IPR046960">
    <property type="entry name" value="PPR_At4g14850-like_plant"/>
</dbReference>
<dbReference type="Pfam" id="PF13041">
    <property type="entry name" value="PPR_2"/>
    <property type="match status" value="3"/>
</dbReference>
<dbReference type="Gramene" id="Kaladp1006s0032.2.v1.1">
    <property type="protein sequence ID" value="Kaladp1006s0032.2.v1.1.CDS.1"/>
    <property type="gene ID" value="Kaladp1006s0032.v1.1"/>
</dbReference>
<dbReference type="Pfam" id="PF01535">
    <property type="entry name" value="PPR"/>
    <property type="match status" value="4"/>
</dbReference>
<feature type="repeat" description="PPR" evidence="3">
    <location>
        <begin position="280"/>
        <end position="314"/>
    </location>
</feature>
<dbReference type="AlphaFoldDB" id="A0A7N0VLT6"/>
<dbReference type="GO" id="GO:0008270">
    <property type="term" value="F:zinc ion binding"/>
    <property type="evidence" value="ECO:0007669"/>
    <property type="project" value="InterPro"/>
</dbReference>
<organism evidence="5 6">
    <name type="scientific">Kalanchoe fedtschenkoi</name>
    <name type="common">Lavender scallops</name>
    <name type="synonym">South American air plant</name>
    <dbReference type="NCBI Taxonomy" id="63787"/>
    <lineage>
        <taxon>Eukaryota</taxon>
        <taxon>Viridiplantae</taxon>
        <taxon>Streptophyta</taxon>
        <taxon>Embryophyta</taxon>
        <taxon>Tracheophyta</taxon>
        <taxon>Spermatophyta</taxon>
        <taxon>Magnoliopsida</taxon>
        <taxon>eudicotyledons</taxon>
        <taxon>Gunneridae</taxon>
        <taxon>Pentapetalae</taxon>
        <taxon>Saxifragales</taxon>
        <taxon>Crassulaceae</taxon>
        <taxon>Kalanchoe</taxon>
    </lineage>
</organism>
<dbReference type="NCBIfam" id="TIGR00756">
    <property type="entry name" value="PPR"/>
    <property type="match status" value="4"/>
</dbReference>
<evidence type="ECO:0000256" key="2">
    <source>
        <dbReference type="ARBA" id="ARBA00022737"/>
    </source>
</evidence>
<dbReference type="OMA" id="VNYVMMS"/>
<feature type="repeat" description="PPR" evidence="3">
    <location>
        <begin position="381"/>
        <end position="415"/>
    </location>
</feature>
<dbReference type="Gene3D" id="1.25.40.10">
    <property type="entry name" value="Tetratricopeptide repeat domain"/>
    <property type="match status" value="5"/>
</dbReference>
<proteinExistence type="inferred from homology"/>
<dbReference type="InterPro" id="IPR011990">
    <property type="entry name" value="TPR-like_helical_dom_sf"/>
</dbReference>
<protein>
    <recommendedName>
        <fullName evidence="4">DYW domain-containing protein</fullName>
    </recommendedName>
</protein>
<keyword evidence="6" id="KW-1185">Reference proteome</keyword>
<sequence length="692" mass="76415">MFLSASLNFERQKLADFLRKCSKGLLIGQGLKAHAALEKMGFNSDLMLSNDLIDMYAKCGRVDIAAQVFDKMPDRNVVSWTSLMSGCLRNGDAFGALSLFLAMWGAEVRPNEYTLSTAVKACWSAGSVESGSQVHAVCVKTGFDVVSVVGNSIIDMYAKCGRVEDAARLFDAFPEKNAICYNVMIAGYASEENGHKAVILFRDMRVKGIVSDEFSYASVLKAVGCVGAVRQGAQVHASLIVEGFPISGKKIVAGALIDLYVKCGCVREAREVFEQCEEKSVVSWTTLILGYAQNGSVAEAMECFRQLMESGVEIDGFVISSLMGVFADLALVDQGKQTHCYAMKLPFGLDLSVCNSVVDMYLKCGLVEEAERHFDEMPVKNVISWTVMITGYGKHGIGESAVRLFDRMQSENVQPDEVSYLAVLSACSHSGLVKDSQNIFFKLCLDRHVKPKIEHYACVVDSLGRAGRLQEARNLIDSMPFRPNAGIWQTLLSACKVHGNVEMGREVGNILLDSDGENSVNYVMLSNIFANAGYWKDAEKVREIAKTKGLKKVAGRSWVEIDKKVHIFFGGDDTHPLTPEIHAVLEELEKKMKEESGYTHMVQYALHDVEEESKAANLKAHSEKLALGLALICHGLEEGGDMIRIFKNLRVCGDCHEFIKGVSKILKKVFLVRDSNRFHKFENGLCSCKDYW</sequence>
<dbReference type="FunFam" id="1.25.40.10:FF:000690">
    <property type="entry name" value="Pentatricopeptide repeat-containing protein"/>
    <property type="match status" value="1"/>
</dbReference>
<dbReference type="InterPro" id="IPR002885">
    <property type="entry name" value="PPR_rpt"/>
</dbReference>
<dbReference type="Pfam" id="PF20431">
    <property type="entry name" value="E_motif"/>
    <property type="match status" value="1"/>
</dbReference>
<dbReference type="FunFam" id="1.25.40.10:FF:000073">
    <property type="entry name" value="Pentatricopeptide repeat-containing protein chloroplastic"/>
    <property type="match status" value="1"/>
</dbReference>
<feature type="repeat" description="PPR" evidence="3">
    <location>
        <begin position="177"/>
        <end position="211"/>
    </location>
</feature>
<dbReference type="PROSITE" id="PS51375">
    <property type="entry name" value="PPR"/>
    <property type="match status" value="5"/>
</dbReference>
<comment type="similarity">
    <text evidence="1">Belongs to the PPR family. PCMP-H subfamily.</text>
</comment>
<dbReference type="Gramene" id="Kaladp1006s0032.1.v1.1">
    <property type="protein sequence ID" value="Kaladp1006s0032.1.v1.1.CDS.1"/>
    <property type="gene ID" value="Kaladp1006s0032.v1.1"/>
</dbReference>
<evidence type="ECO:0000313" key="5">
    <source>
        <dbReference type="EnsemblPlants" id="Kaladp1006s0032.1.v1.1.CDS.1"/>
    </source>
</evidence>
<dbReference type="InterPro" id="IPR032867">
    <property type="entry name" value="DYW_dom"/>
</dbReference>
<evidence type="ECO:0000256" key="1">
    <source>
        <dbReference type="ARBA" id="ARBA00006643"/>
    </source>
</evidence>
<evidence type="ECO:0000256" key="3">
    <source>
        <dbReference type="PROSITE-ProRule" id="PRU00708"/>
    </source>
</evidence>
<dbReference type="InterPro" id="IPR046848">
    <property type="entry name" value="E_motif"/>
</dbReference>
<accession>A0A7N0VLT6</accession>
<feature type="domain" description="DYW" evidence="4">
    <location>
        <begin position="597"/>
        <end position="692"/>
    </location>
</feature>
<keyword evidence="2" id="KW-0677">Repeat</keyword>
<feature type="repeat" description="PPR" evidence="3">
    <location>
        <begin position="45"/>
        <end position="79"/>
    </location>
</feature>
<dbReference type="GO" id="GO:0003729">
    <property type="term" value="F:mRNA binding"/>
    <property type="evidence" value="ECO:0007669"/>
    <property type="project" value="UniProtKB-ARBA"/>
</dbReference>
<dbReference type="Pfam" id="PF14432">
    <property type="entry name" value="DYW_deaminase"/>
    <property type="match status" value="1"/>
</dbReference>
<dbReference type="PANTHER" id="PTHR47926:SF504">
    <property type="entry name" value="(WILD MALAYSIAN BANANA) HYPOTHETICAL PROTEIN"/>
    <property type="match status" value="1"/>
</dbReference>
<name>A0A7N0VLT6_KALFE</name>
<reference evidence="5" key="1">
    <citation type="submission" date="2021-01" db="UniProtKB">
        <authorList>
            <consortium name="EnsemblPlants"/>
        </authorList>
    </citation>
    <scope>IDENTIFICATION</scope>
</reference>
<dbReference type="GO" id="GO:0009451">
    <property type="term" value="P:RNA modification"/>
    <property type="evidence" value="ECO:0007669"/>
    <property type="project" value="InterPro"/>
</dbReference>
<dbReference type="FunFam" id="1.25.40.10:FF:000381">
    <property type="entry name" value="Pentatricopeptide repeat-containing protein"/>
    <property type="match status" value="1"/>
</dbReference>
<evidence type="ECO:0000259" key="4">
    <source>
        <dbReference type="Pfam" id="PF14432"/>
    </source>
</evidence>
<dbReference type="FunFam" id="1.25.40.10:FF:000343">
    <property type="entry name" value="Pentatricopeptide repeat-containing protein At3g58590"/>
    <property type="match status" value="1"/>
</dbReference>
<dbReference type="EnsemblPlants" id="Kaladp1006s0032.1.v1.1">
    <property type="protein sequence ID" value="Kaladp1006s0032.1.v1.1.CDS.1"/>
    <property type="gene ID" value="Kaladp1006s0032.v1.1"/>
</dbReference>
<dbReference type="EnsemblPlants" id="Kaladp1006s0032.2.v1.1">
    <property type="protein sequence ID" value="Kaladp1006s0032.2.v1.1.CDS.1"/>
    <property type="gene ID" value="Kaladp1006s0032.v1.1"/>
</dbReference>
<dbReference type="Proteomes" id="UP000594263">
    <property type="component" value="Unplaced"/>
</dbReference>
<feature type="repeat" description="PPR" evidence="3">
    <location>
        <begin position="350"/>
        <end position="380"/>
    </location>
</feature>
<dbReference type="PANTHER" id="PTHR47926">
    <property type="entry name" value="PENTATRICOPEPTIDE REPEAT-CONTAINING PROTEIN"/>
    <property type="match status" value="1"/>
</dbReference>
<evidence type="ECO:0000313" key="6">
    <source>
        <dbReference type="Proteomes" id="UP000594263"/>
    </source>
</evidence>